<feature type="signal peptide" evidence="1">
    <location>
        <begin position="1"/>
        <end position="27"/>
    </location>
</feature>
<dbReference type="EMBL" id="SMRT01000007">
    <property type="protein sequence ID" value="TDF96622.1"/>
    <property type="molecule type" value="Genomic_DNA"/>
</dbReference>
<organism evidence="2 3">
    <name type="scientific">Paenibacillus piri</name>
    <dbReference type="NCBI Taxonomy" id="2547395"/>
    <lineage>
        <taxon>Bacteria</taxon>
        <taxon>Bacillati</taxon>
        <taxon>Bacillota</taxon>
        <taxon>Bacilli</taxon>
        <taxon>Bacillales</taxon>
        <taxon>Paenibacillaceae</taxon>
        <taxon>Paenibacillus</taxon>
    </lineage>
</organism>
<comment type="caution">
    <text evidence="2">The sequence shown here is derived from an EMBL/GenBank/DDBJ whole genome shotgun (WGS) entry which is preliminary data.</text>
</comment>
<accession>A0A4R5KN16</accession>
<gene>
    <name evidence="2" type="ORF">E1757_16145</name>
</gene>
<evidence type="ECO:0000313" key="2">
    <source>
        <dbReference type="EMBL" id="TDF96622.1"/>
    </source>
</evidence>
<keyword evidence="3" id="KW-1185">Reference proteome</keyword>
<protein>
    <submittedName>
        <fullName evidence="2">Uncharacterized protein</fullName>
    </submittedName>
</protein>
<evidence type="ECO:0000256" key="1">
    <source>
        <dbReference type="SAM" id="SignalP"/>
    </source>
</evidence>
<reference evidence="2 3" key="1">
    <citation type="submission" date="2019-03" db="EMBL/GenBank/DDBJ databases">
        <title>This is whole genome sequence of Paenibacillus sp MS74 strain.</title>
        <authorList>
            <person name="Trinh H.N."/>
        </authorList>
    </citation>
    <scope>NUCLEOTIDE SEQUENCE [LARGE SCALE GENOMIC DNA]</scope>
    <source>
        <strain evidence="2 3">MS74</strain>
    </source>
</reference>
<dbReference type="RefSeq" id="WP_133229889.1">
    <property type="nucleotide sequence ID" value="NZ_SMRT01000007.1"/>
</dbReference>
<proteinExistence type="predicted"/>
<feature type="chain" id="PRO_5020267329" evidence="1">
    <location>
        <begin position="28"/>
        <end position="721"/>
    </location>
</feature>
<dbReference type="OrthoDB" id="2675985at2"/>
<dbReference type="AlphaFoldDB" id="A0A4R5KN16"/>
<keyword evidence="1" id="KW-0732">Signal</keyword>
<evidence type="ECO:0000313" key="3">
    <source>
        <dbReference type="Proteomes" id="UP000295636"/>
    </source>
</evidence>
<sequence length="721" mass="79820">MKRKKNSACIWLLAAALTCGGASPSWAAEGTTAPPASGGAATLTMGNAPALGTVKIDGGSFFELKNVMMLTEQKGRTVTFTVSVHNESSTDLLFIDYWVRLRTKTGEQISVRILPQDKEKNKISAKTVQDINFYASINETTELNQLAFEFIKWDFSQPNFERKVGDVSVPDDYSTLTPVGGSHAISMSGTDVKTSIKKVLMTKNEKNYSPTVVLRMENIGNRTAVVPGYQYLLRTKEGFMYPMDAKKKKDLTINPQVVEDEIELSGSVPIAVSTDGWQLVIVQEAADIKLNLPIAYFQMPAVSDTDAVATGIEYHFTNKKGTYTTVLNSFQRLPWEDQDILTANISLMNKGPEALPIPELTGYYMLDDAVKVEAKLIRTDKTIGLPKGASANFQFIGKMPYTYPFSTVKLVLEEKTGENEAEELLEFAQTSELLNVPYLNVGETHKMTNVGRSASYSVKSIRTYGGDTADIFTVQLEATNLEKRFTDVSKLVAQLKTADGTVYPAAVSDIKKKVAPGSSALLYLSAALPKGFPTSNMHVMIGEAVTEDKYTEKDAVPDAYVNAAAFWLPDENKTVADDLLNVDLMPYTFSMNHINTWLLQGQLKLTFNYELTKNLLMEANTEGRKLVIGLEDENGNKTFTREFDFKDFDTSDAGAESSSEDTAITKLKIGKHDGVKIIERDQDLIFKLETLKTYKLSIYDSFQGQKKLLASKKIDWFSTTD</sequence>
<dbReference type="Proteomes" id="UP000295636">
    <property type="component" value="Unassembled WGS sequence"/>
</dbReference>
<name>A0A4R5KN16_9BACL</name>